<organism evidence="2 3">
    <name type="scientific">Limnoglobus roseus</name>
    <dbReference type="NCBI Taxonomy" id="2598579"/>
    <lineage>
        <taxon>Bacteria</taxon>
        <taxon>Pseudomonadati</taxon>
        <taxon>Planctomycetota</taxon>
        <taxon>Planctomycetia</taxon>
        <taxon>Gemmatales</taxon>
        <taxon>Gemmataceae</taxon>
        <taxon>Limnoglobus</taxon>
    </lineage>
</organism>
<feature type="compositionally biased region" description="Basic residues" evidence="1">
    <location>
        <begin position="239"/>
        <end position="249"/>
    </location>
</feature>
<evidence type="ECO:0000313" key="2">
    <source>
        <dbReference type="EMBL" id="QEL20680.1"/>
    </source>
</evidence>
<evidence type="ECO:0000313" key="3">
    <source>
        <dbReference type="Proteomes" id="UP000324974"/>
    </source>
</evidence>
<name>A0A5C1ANW0_9BACT</name>
<protein>
    <submittedName>
        <fullName evidence="2">Uncharacterized protein</fullName>
    </submittedName>
</protein>
<feature type="compositionally biased region" description="Basic residues" evidence="1">
    <location>
        <begin position="222"/>
        <end position="231"/>
    </location>
</feature>
<proteinExistence type="predicted"/>
<dbReference type="EMBL" id="CP042425">
    <property type="protein sequence ID" value="QEL20680.1"/>
    <property type="molecule type" value="Genomic_DNA"/>
</dbReference>
<dbReference type="KEGG" id="lrs:PX52LOC_07787"/>
<feature type="region of interest" description="Disordered" evidence="1">
    <location>
        <begin position="216"/>
        <end position="266"/>
    </location>
</feature>
<accession>A0A5C1ANW0</accession>
<sequence>MDIAVRCSSSSQVPNCSRIGPARVRRRCTTYSPFHLPSAMSRSTAEKRADVSQGSTRLSRTALRGFDELPPNVGPATEVSGSGPVDRVVAGIGVGVHEAPIPFEELGGVLFAPAGGEVEVRVGMGRIAEVDPSVGGAGGLQQLPRGLVGVDRERRFHPGDHEPEDGIEQRGALHDQVAQAGAIHGPTLPCEDLFLAVQGQMIDILPHDDLRHESVRPLTLRKPARPHHNRGRILPGRRTTTRGRRNRGRRPTDPARPGRGAGGAGP</sequence>
<dbReference type="Proteomes" id="UP000324974">
    <property type="component" value="Chromosome"/>
</dbReference>
<keyword evidence="3" id="KW-1185">Reference proteome</keyword>
<gene>
    <name evidence="2" type="ORF">PX52LOC_07787</name>
</gene>
<dbReference type="AlphaFoldDB" id="A0A5C1ANW0"/>
<reference evidence="3" key="1">
    <citation type="submission" date="2019-08" db="EMBL/GenBank/DDBJ databases">
        <title>Limnoglobus roseus gen. nov., sp. nov., a novel freshwater planctomycete with a giant genome from the family Gemmataceae.</title>
        <authorList>
            <person name="Kulichevskaya I.S."/>
            <person name="Naumoff D.G."/>
            <person name="Miroshnikov K."/>
            <person name="Ivanova A."/>
            <person name="Philippov D.A."/>
            <person name="Hakobyan A."/>
            <person name="Rijpstra I.C."/>
            <person name="Sinninghe Damste J.S."/>
            <person name="Liesack W."/>
            <person name="Dedysh S.N."/>
        </authorList>
    </citation>
    <scope>NUCLEOTIDE SEQUENCE [LARGE SCALE GENOMIC DNA]</scope>
    <source>
        <strain evidence="3">PX52</strain>
    </source>
</reference>
<evidence type="ECO:0000256" key="1">
    <source>
        <dbReference type="SAM" id="MobiDB-lite"/>
    </source>
</evidence>